<dbReference type="OrthoDB" id="412155at2759"/>
<feature type="domain" description="MAM" evidence="1">
    <location>
        <begin position="82"/>
        <end position="134"/>
    </location>
</feature>
<dbReference type="Pfam" id="PF00629">
    <property type="entry name" value="MAM"/>
    <property type="match status" value="2"/>
</dbReference>
<feature type="domain" description="MAM" evidence="1">
    <location>
        <begin position="1"/>
        <end position="80"/>
    </location>
</feature>
<gene>
    <name evidence="2" type="ORF">EB796_022997</name>
</gene>
<accession>A0A7J7IYR8</accession>
<organism evidence="2 3">
    <name type="scientific">Bugula neritina</name>
    <name type="common">Brown bryozoan</name>
    <name type="synonym">Sertularia neritina</name>
    <dbReference type="NCBI Taxonomy" id="10212"/>
    <lineage>
        <taxon>Eukaryota</taxon>
        <taxon>Metazoa</taxon>
        <taxon>Spiralia</taxon>
        <taxon>Lophotrochozoa</taxon>
        <taxon>Bryozoa</taxon>
        <taxon>Gymnolaemata</taxon>
        <taxon>Cheilostomatida</taxon>
        <taxon>Flustrina</taxon>
        <taxon>Buguloidea</taxon>
        <taxon>Bugulidae</taxon>
        <taxon>Bugula</taxon>
    </lineage>
</organism>
<evidence type="ECO:0000259" key="1">
    <source>
        <dbReference type="PROSITE" id="PS50060"/>
    </source>
</evidence>
<dbReference type="PANTHER" id="PTHR23282:SF101">
    <property type="entry name" value="MAM DOMAIN-CONTAINING PROTEIN"/>
    <property type="match status" value="1"/>
</dbReference>
<keyword evidence="3" id="KW-1185">Reference proteome</keyword>
<dbReference type="InterPro" id="IPR013320">
    <property type="entry name" value="ConA-like_dom_sf"/>
</dbReference>
<dbReference type="Proteomes" id="UP000593567">
    <property type="component" value="Unassembled WGS sequence"/>
</dbReference>
<dbReference type="AlphaFoldDB" id="A0A7J7IYR8"/>
<reference evidence="2" key="1">
    <citation type="submission" date="2020-06" db="EMBL/GenBank/DDBJ databases">
        <title>Draft genome of Bugula neritina, a colonial animal packing powerful symbionts and potential medicines.</title>
        <authorList>
            <person name="Rayko M."/>
        </authorList>
    </citation>
    <scope>NUCLEOTIDE SEQUENCE [LARGE SCALE GENOMIC DNA]</scope>
    <source>
        <strain evidence="2">Kwan_BN1</strain>
    </source>
</reference>
<dbReference type="PROSITE" id="PS50060">
    <property type="entry name" value="MAM_2"/>
    <property type="match status" value="2"/>
</dbReference>
<dbReference type="InterPro" id="IPR000998">
    <property type="entry name" value="MAM_dom"/>
</dbReference>
<dbReference type="GO" id="GO:0016020">
    <property type="term" value="C:membrane"/>
    <property type="evidence" value="ECO:0007669"/>
    <property type="project" value="InterPro"/>
</dbReference>
<sequence>MKGRDIGSLVVYTQEKGRPKYPRLTKKGEVGDDWNLAMISINTKQPYQVIFEGVVGKGLYGDIGLDDIKLLSATQGQCPSTTACTFETGLCAFRNTLIGDEFDWTLNKGETRSSNTGPTVDHTLQNKNGLFMWS</sequence>
<dbReference type="SUPFAM" id="SSF49899">
    <property type="entry name" value="Concanavalin A-like lectins/glucanases"/>
    <property type="match status" value="2"/>
</dbReference>
<dbReference type="EMBL" id="VXIV02003283">
    <property type="protein sequence ID" value="KAF6018696.1"/>
    <property type="molecule type" value="Genomic_DNA"/>
</dbReference>
<dbReference type="Gene3D" id="2.60.120.200">
    <property type="match status" value="2"/>
</dbReference>
<dbReference type="PANTHER" id="PTHR23282">
    <property type="entry name" value="APICAL ENDOSOMAL GLYCOPROTEIN PRECURSOR"/>
    <property type="match status" value="1"/>
</dbReference>
<name>A0A7J7IYR8_BUGNE</name>
<evidence type="ECO:0000313" key="3">
    <source>
        <dbReference type="Proteomes" id="UP000593567"/>
    </source>
</evidence>
<dbReference type="InterPro" id="IPR051560">
    <property type="entry name" value="MAM_domain-containing"/>
</dbReference>
<protein>
    <recommendedName>
        <fullName evidence="1">MAM domain-containing protein</fullName>
    </recommendedName>
</protein>
<comment type="caution">
    <text evidence="2">The sequence shown here is derived from an EMBL/GenBank/DDBJ whole genome shotgun (WGS) entry which is preliminary data.</text>
</comment>
<evidence type="ECO:0000313" key="2">
    <source>
        <dbReference type="EMBL" id="KAF6018696.1"/>
    </source>
</evidence>
<proteinExistence type="predicted"/>